<dbReference type="SUPFAM" id="SSF50494">
    <property type="entry name" value="Trypsin-like serine proteases"/>
    <property type="match status" value="1"/>
</dbReference>
<evidence type="ECO:0000256" key="3">
    <source>
        <dbReference type="ARBA" id="ARBA00022825"/>
    </source>
</evidence>
<dbReference type="OrthoDB" id="5565075at2759"/>
<dbReference type="GO" id="GO:0006508">
    <property type="term" value="P:proteolysis"/>
    <property type="evidence" value="ECO:0007669"/>
    <property type="project" value="UniProtKB-KW"/>
</dbReference>
<dbReference type="KEGG" id="aag:5570270"/>
<gene>
    <name evidence="9" type="ORF">AaeL_AAEL008212</name>
</gene>
<dbReference type="Gene3D" id="2.40.10.10">
    <property type="entry name" value="Trypsin-like serine proteases"/>
    <property type="match status" value="1"/>
</dbReference>
<feature type="signal peptide" evidence="7">
    <location>
        <begin position="1"/>
        <end position="16"/>
    </location>
</feature>
<evidence type="ECO:0000256" key="2">
    <source>
        <dbReference type="ARBA" id="ARBA00022801"/>
    </source>
</evidence>
<feature type="chain" id="PRO_5036493809" evidence="7">
    <location>
        <begin position="17"/>
        <end position="296"/>
    </location>
</feature>
<name>A0A1S4FIY4_AEDAE</name>
<dbReference type="InterPro" id="IPR009003">
    <property type="entry name" value="Peptidase_S1_PA"/>
</dbReference>
<dbReference type="InterPro" id="IPR001314">
    <property type="entry name" value="Peptidase_S1A"/>
</dbReference>
<reference evidence="9" key="1">
    <citation type="submission" date="2005-10" db="EMBL/GenBank/DDBJ databases">
        <authorList>
            <person name="Loftus B.J."/>
            <person name="Nene V.M."/>
            <person name="Hannick L.I."/>
            <person name="Bidwell S."/>
            <person name="Haas B."/>
            <person name="Amedeo P."/>
            <person name="Orvis J."/>
            <person name="Wortman J.R."/>
            <person name="White O.R."/>
            <person name="Salzberg S."/>
            <person name="Shumway M."/>
            <person name="Koo H."/>
            <person name="Zhao Y."/>
            <person name="Holmes M."/>
            <person name="Miller J."/>
            <person name="Schatz M."/>
            <person name="Pop M."/>
            <person name="Pai G."/>
            <person name="Utterback T."/>
            <person name="Rogers Y.-H."/>
            <person name="Kravitz S."/>
            <person name="Fraser C.M."/>
        </authorList>
    </citation>
    <scope>NUCLEOTIDE SEQUENCE</scope>
    <source>
        <strain evidence="9">Liverpool</strain>
    </source>
</reference>
<dbReference type="GO" id="GO:0004252">
    <property type="term" value="F:serine-type endopeptidase activity"/>
    <property type="evidence" value="ECO:0007669"/>
    <property type="project" value="InterPro"/>
</dbReference>
<evidence type="ECO:0000256" key="5">
    <source>
        <dbReference type="ARBA" id="ARBA00024195"/>
    </source>
</evidence>
<evidence type="ECO:0000256" key="7">
    <source>
        <dbReference type="SAM" id="SignalP"/>
    </source>
</evidence>
<comment type="similarity">
    <text evidence="5">Belongs to the peptidase S1 family. CLIP subfamily.</text>
</comment>
<dbReference type="InterPro" id="IPR018114">
    <property type="entry name" value="TRYPSIN_HIS"/>
</dbReference>
<evidence type="ECO:0000259" key="8">
    <source>
        <dbReference type="PROSITE" id="PS50240"/>
    </source>
</evidence>
<sequence length="296" mass="31662">MKTLAVVLAALALASASVIDFRYMKRVEELDIFWEQLDPQLQVLRPSPEERIVNGQEAQPNQFPYQALVLSFFEGDNSGLCGGTILTPNFVMTAAHCVQIGTVATHGTVVLGAHNRQVVEATQQRFNFDQINVHPSYIAALLRNDIATVRLSAPAVFNEFVQPIDIPALSDSRTFAGMTGIISGFGRTSDETGSPASDVVMYSTNPILTNADCAALWNSIIIGAQNICLSGAGGRSVCNGDSGGPLAVHEIGRSLQVGIASFVHVNGCASGMPSGFVRVSHYLQWIADNSDVVLRN</sequence>
<dbReference type="PRINTS" id="PR00722">
    <property type="entry name" value="CHYMOTRYPSIN"/>
</dbReference>
<evidence type="ECO:0000256" key="6">
    <source>
        <dbReference type="RuleBase" id="RU363034"/>
    </source>
</evidence>
<dbReference type="MEROPS" id="S01.B16"/>
<evidence type="ECO:0000256" key="1">
    <source>
        <dbReference type="ARBA" id="ARBA00022670"/>
    </source>
</evidence>
<dbReference type="Proteomes" id="UP000682892">
    <property type="component" value="Unassembled WGS sequence"/>
</dbReference>
<dbReference type="EMBL" id="CH477491">
    <property type="protein sequence ID" value="EAT40044.1"/>
    <property type="molecule type" value="Genomic_DNA"/>
</dbReference>
<dbReference type="InterPro" id="IPR043504">
    <property type="entry name" value="Peptidase_S1_PA_chymotrypsin"/>
</dbReference>
<evidence type="ECO:0000256" key="4">
    <source>
        <dbReference type="ARBA" id="ARBA00023157"/>
    </source>
</evidence>
<dbReference type="PROSITE" id="PS00135">
    <property type="entry name" value="TRYPSIN_SER"/>
    <property type="match status" value="1"/>
</dbReference>
<dbReference type="AlphaFoldDB" id="A0A1S4FIY4"/>
<dbReference type="CDD" id="cd00190">
    <property type="entry name" value="Tryp_SPc"/>
    <property type="match status" value="1"/>
</dbReference>
<protein>
    <submittedName>
        <fullName evidence="9">AAEL008212-PA</fullName>
    </submittedName>
</protein>
<dbReference type="HOGENOM" id="CLU_006842_7_6_1"/>
<organism evidence="9 10">
    <name type="scientific">Aedes aegypti</name>
    <name type="common">Yellowfever mosquito</name>
    <name type="synonym">Culex aegypti</name>
    <dbReference type="NCBI Taxonomy" id="7159"/>
    <lineage>
        <taxon>Eukaryota</taxon>
        <taxon>Metazoa</taxon>
        <taxon>Ecdysozoa</taxon>
        <taxon>Arthropoda</taxon>
        <taxon>Hexapoda</taxon>
        <taxon>Insecta</taxon>
        <taxon>Pterygota</taxon>
        <taxon>Neoptera</taxon>
        <taxon>Endopterygota</taxon>
        <taxon>Diptera</taxon>
        <taxon>Nematocera</taxon>
        <taxon>Culicoidea</taxon>
        <taxon>Culicidae</taxon>
        <taxon>Culicinae</taxon>
        <taxon>Aedini</taxon>
        <taxon>Aedes</taxon>
        <taxon>Stegomyia</taxon>
    </lineage>
</organism>
<dbReference type="PROSITE" id="PS00134">
    <property type="entry name" value="TRYPSIN_HIS"/>
    <property type="match status" value="1"/>
</dbReference>
<evidence type="ECO:0000313" key="9">
    <source>
        <dbReference type="EMBL" id="EAT40044.1"/>
    </source>
</evidence>
<evidence type="ECO:0000313" key="10">
    <source>
        <dbReference type="Proteomes" id="UP000682892"/>
    </source>
</evidence>
<keyword evidence="4" id="KW-1015">Disulfide bond</keyword>
<dbReference type="PROSITE" id="PS50240">
    <property type="entry name" value="TRYPSIN_DOM"/>
    <property type="match status" value="1"/>
</dbReference>
<dbReference type="PANTHER" id="PTHR24250">
    <property type="entry name" value="CHYMOTRYPSIN-RELATED"/>
    <property type="match status" value="1"/>
</dbReference>
<dbReference type="SMART" id="SM00020">
    <property type="entry name" value="Tryp_SPc"/>
    <property type="match status" value="1"/>
</dbReference>
<dbReference type="InterPro" id="IPR033116">
    <property type="entry name" value="TRYPSIN_SER"/>
</dbReference>
<keyword evidence="3 6" id="KW-0720">Serine protease</keyword>
<dbReference type="PANTHER" id="PTHR24250:SF50">
    <property type="entry name" value="PEPTIDASE S1 DOMAIN-CONTAINING PROTEIN"/>
    <property type="match status" value="1"/>
</dbReference>
<accession>A0A1S4FIY4</accession>
<dbReference type="FunFam" id="2.40.10.10:FF:000034">
    <property type="entry name" value="Eupolytin"/>
    <property type="match status" value="1"/>
</dbReference>
<dbReference type="InterPro" id="IPR001254">
    <property type="entry name" value="Trypsin_dom"/>
</dbReference>
<reference evidence="9" key="2">
    <citation type="journal article" date="2007" name="Science">
        <title>Genome sequence of Aedes aegypti, a major arbovirus vector.</title>
        <authorList>
            <person name="Nene V."/>
            <person name="Wortman J.R."/>
            <person name="Lawson D."/>
            <person name="Haas B."/>
            <person name="Kodira C."/>
            <person name="Tu Z.J."/>
            <person name="Loftus B."/>
            <person name="Xi Z."/>
            <person name="Megy K."/>
            <person name="Grabherr M."/>
            <person name="Ren Q."/>
            <person name="Zdobnov E.M."/>
            <person name="Lobo N.F."/>
            <person name="Campbell K.S."/>
            <person name="Brown S.E."/>
            <person name="Bonaldo M.F."/>
            <person name="Zhu J."/>
            <person name="Sinkins S.P."/>
            <person name="Hogenkamp D.G."/>
            <person name="Amedeo P."/>
            <person name="Arensburger P."/>
            <person name="Atkinson P.W."/>
            <person name="Bidwell S."/>
            <person name="Biedler J."/>
            <person name="Birney E."/>
            <person name="Bruggner R.V."/>
            <person name="Costas J."/>
            <person name="Coy M.R."/>
            <person name="Crabtree J."/>
            <person name="Crawford M."/>
            <person name="Debruyn B."/>
            <person name="Decaprio D."/>
            <person name="Eiglmeier K."/>
            <person name="Eisenstadt E."/>
            <person name="El-Dorry H."/>
            <person name="Gelbart W.M."/>
            <person name="Gomes S.L."/>
            <person name="Hammond M."/>
            <person name="Hannick L.I."/>
            <person name="Hogan J.R."/>
            <person name="Holmes M.H."/>
            <person name="Jaffe D."/>
            <person name="Johnston J.S."/>
            <person name="Kennedy R.C."/>
            <person name="Koo H."/>
            <person name="Kravitz S."/>
            <person name="Kriventseva E.V."/>
            <person name="Kulp D."/>
            <person name="Labutti K."/>
            <person name="Lee E."/>
            <person name="Li S."/>
            <person name="Lovin D.D."/>
            <person name="Mao C."/>
            <person name="Mauceli E."/>
            <person name="Menck C.F."/>
            <person name="Miller J.R."/>
            <person name="Montgomery P."/>
            <person name="Mori A."/>
            <person name="Nascimento A.L."/>
            <person name="Naveira H.F."/>
            <person name="Nusbaum C."/>
            <person name="O'leary S."/>
            <person name="Orvis J."/>
            <person name="Pertea M."/>
            <person name="Quesneville H."/>
            <person name="Reidenbach K.R."/>
            <person name="Rogers Y.H."/>
            <person name="Roth C.W."/>
            <person name="Schneider J.R."/>
            <person name="Schatz M."/>
            <person name="Shumway M."/>
            <person name="Stanke M."/>
            <person name="Stinson E.O."/>
            <person name="Tubio J.M."/>
            <person name="Vanzee J.P."/>
            <person name="Verjovski-Almeida S."/>
            <person name="Werner D."/>
            <person name="White O."/>
            <person name="Wyder S."/>
            <person name="Zeng Q."/>
            <person name="Zhao Q."/>
            <person name="Zhao Y."/>
            <person name="Hill C.A."/>
            <person name="Raikhel A.S."/>
            <person name="Soares M.B."/>
            <person name="Knudson D.L."/>
            <person name="Lee N.H."/>
            <person name="Galagan J."/>
            <person name="Salzberg S.L."/>
            <person name="Paulsen I.T."/>
            <person name="Dimopoulos G."/>
            <person name="Collins F.H."/>
            <person name="Birren B."/>
            <person name="Fraser-Liggett C.M."/>
            <person name="Severson D.W."/>
        </authorList>
    </citation>
    <scope>NUCLEOTIDE SEQUENCE [LARGE SCALE GENOMIC DNA]</scope>
    <source>
        <strain evidence="9">Liverpool</strain>
    </source>
</reference>
<feature type="domain" description="Peptidase S1" evidence="8">
    <location>
        <begin position="52"/>
        <end position="291"/>
    </location>
</feature>
<dbReference type="OMA" id="IPSVWVR"/>
<keyword evidence="2 6" id="KW-0378">Hydrolase</keyword>
<reference evidence="9" key="3">
    <citation type="submission" date="2012-09" db="EMBL/GenBank/DDBJ databases">
        <authorList>
            <consortium name="VectorBase"/>
        </authorList>
    </citation>
    <scope>NUCLEOTIDE SEQUENCE</scope>
    <source>
        <strain evidence="9">Liverpool</strain>
    </source>
</reference>
<proteinExistence type="inferred from homology"/>
<dbReference type="Pfam" id="PF00089">
    <property type="entry name" value="Trypsin"/>
    <property type="match status" value="1"/>
</dbReference>
<keyword evidence="7" id="KW-0732">Signal</keyword>
<keyword evidence="1 6" id="KW-0645">Protease</keyword>